<keyword evidence="8" id="KW-1185">Reference proteome</keyword>
<evidence type="ECO:0000313" key="8">
    <source>
        <dbReference type="Proteomes" id="UP000602198"/>
    </source>
</evidence>
<evidence type="ECO:0000256" key="5">
    <source>
        <dbReference type="SAM" id="MobiDB-lite"/>
    </source>
</evidence>
<reference evidence="7 8" key="1">
    <citation type="submission" date="2021-01" db="EMBL/GenBank/DDBJ databases">
        <title>WGS of actinomycetes isolated from Thailand.</title>
        <authorList>
            <person name="Thawai C."/>
        </authorList>
    </citation>
    <scope>NUCLEOTIDE SEQUENCE [LARGE SCALE GENOMIC DNA]</scope>
    <source>
        <strain evidence="7 8">LPG 2</strain>
    </source>
</reference>
<dbReference type="SUPFAM" id="SSF53474">
    <property type="entry name" value="alpha/beta-Hydrolases"/>
    <property type="match status" value="1"/>
</dbReference>
<dbReference type="InterPro" id="IPR029058">
    <property type="entry name" value="AB_hydrolase_fold"/>
</dbReference>
<evidence type="ECO:0000256" key="3">
    <source>
        <dbReference type="ARBA" id="ARBA00022801"/>
    </source>
</evidence>
<evidence type="ECO:0000256" key="1">
    <source>
        <dbReference type="ARBA" id="ARBA00007169"/>
    </source>
</evidence>
<dbReference type="EMBL" id="JAERRJ010000008">
    <property type="protein sequence ID" value="MBL1077155.1"/>
    <property type="molecule type" value="Genomic_DNA"/>
</dbReference>
<comment type="catalytic activity">
    <reaction evidence="4">
        <text>a fatty acyl-CoA + H2O = a fatty acid + CoA + H(+)</text>
        <dbReference type="Rhea" id="RHEA:16781"/>
        <dbReference type="ChEBI" id="CHEBI:15377"/>
        <dbReference type="ChEBI" id="CHEBI:15378"/>
        <dbReference type="ChEBI" id="CHEBI:28868"/>
        <dbReference type="ChEBI" id="CHEBI:57287"/>
        <dbReference type="ChEBI" id="CHEBI:77636"/>
    </reaction>
</comment>
<proteinExistence type="inferred from homology"/>
<dbReference type="Proteomes" id="UP000602198">
    <property type="component" value="Unassembled WGS sequence"/>
</dbReference>
<protein>
    <recommendedName>
        <fullName evidence="2">Thioesterase TesA</fullName>
    </recommendedName>
</protein>
<evidence type="ECO:0000313" key="7">
    <source>
        <dbReference type="EMBL" id="MBL1077155.1"/>
    </source>
</evidence>
<evidence type="ECO:0000256" key="2">
    <source>
        <dbReference type="ARBA" id="ARBA00015007"/>
    </source>
</evidence>
<dbReference type="PANTHER" id="PTHR11487">
    <property type="entry name" value="THIOESTERASE"/>
    <property type="match status" value="1"/>
</dbReference>
<feature type="region of interest" description="Disordered" evidence="5">
    <location>
        <begin position="256"/>
        <end position="279"/>
    </location>
</feature>
<evidence type="ECO:0000259" key="6">
    <source>
        <dbReference type="SMART" id="SM00824"/>
    </source>
</evidence>
<comment type="similarity">
    <text evidence="1">Belongs to the thioesterase family.</text>
</comment>
<dbReference type="InterPro" id="IPR020802">
    <property type="entry name" value="TesA-like"/>
</dbReference>
<dbReference type="PANTHER" id="PTHR11487:SF0">
    <property type="entry name" value="S-ACYL FATTY ACID SYNTHASE THIOESTERASE, MEDIUM CHAIN"/>
    <property type="match status" value="1"/>
</dbReference>
<feature type="region of interest" description="Disordered" evidence="5">
    <location>
        <begin position="116"/>
        <end position="136"/>
    </location>
</feature>
<dbReference type="Gene3D" id="3.40.50.1820">
    <property type="entry name" value="alpha/beta hydrolase"/>
    <property type="match status" value="1"/>
</dbReference>
<feature type="compositionally biased region" description="Low complexity" evidence="5">
    <location>
        <begin position="263"/>
        <end position="279"/>
    </location>
</feature>
<organism evidence="7 8">
    <name type="scientific">Nocardia acididurans</name>
    <dbReference type="NCBI Taxonomy" id="2802282"/>
    <lineage>
        <taxon>Bacteria</taxon>
        <taxon>Bacillati</taxon>
        <taxon>Actinomycetota</taxon>
        <taxon>Actinomycetes</taxon>
        <taxon>Mycobacteriales</taxon>
        <taxon>Nocardiaceae</taxon>
        <taxon>Nocardia</taxon>
    </lineage>
</organism>
<name>A0ABS1MAI0_9NOCA</name>
<accession>A0ABS1MAI0</accession>
<gene>
    <name evidence="7" type="ORF">JK358_22410</name>
</gene>
<comment type="caution">
    <text evidence="7">The sequence shown here is derived from an EMBL/GenBank/DDBJ whole genome shotgun (WGS) entry which is preliminary data.</text>
</comment>
<feature type="domain" description="Thioesterase TesA-like" evidence="6">
    <location>
        <begin position="25"/>
        <end position="252"/>
    </location>
</feature>
<evidence type="ECO:0000256" key="4">
    <source>
        <dbReference type="ARBA" id="ARBA00024293"/>
    </source>
</evidence>
<dbReference type="Pfam" id="PF00975">
    <property type="entry name" value="Thioesterase"/>
    <property type="match status" value="1"/>
</dbReference>
<dbReference type="SMART" id="SM00824">
    <property type="entry name" value="PKS_TE"/>
    <property type="match status" value="1"/>
</dbReference>
<sequence length="279" mass="30302">MVVNLTGTTWLRELRPDPDPRHVLVCFPPGGGSITAYRPLAQRFATGTAIFAVQYPGRQDRLGEPALTEFTALADHTARDLLRWPATTRIALFGHSMGATVAYETARRLDTAGRTPSHLFVSGRPTPSFDETGRVHEGDDNTLIAELERLANDPAALAVLRTEPALAELVLPAVRADYRAVETYRHTPTAPLRCPITALVSTDDPTTTVAQAGEWRDFTTAGFESAVFPGRHFYLDIPETVPAVADLLARRLTTQASPIQEATTQTATPTRTSSSNSRG</sequence>
<dbReference type="InterPro" id="IPR012223">
    <property type="entry name" value="TEII"/>
</dbReference>
<dbReference type="InterPro" id="IPR001031">
    <property type="entry name" value="Thioesterase"/>
</dbReference>
<keyword evidence="3" id="KW-0378">Hydrolase</keyword>